<keyword evidence="2" id="KW-0472">Membrane</keyword>
<feature type="compositionally biased region" description="Low complexity" evidence="1">
    <location>
        <begin position="139"/>
        <end position="162"/>
    </location>
</feature>
<evidence type="ECO:0000256" key="1">
    <source>
        <dbReference type="SAM" id="MobiDB-lite"/>
    </source>
</evidence>
<feature type="domain" description="SH3b" evidence="3">
    <location>
        <begin position="169"/>
        <end position="234"/>
    </location>
</feature>
<dbReference type="InterPro" id="IPR026870">
    <property type="entry name" value="Zinc_ribbon_dom"/>
</dbReference>
<feature type="region of interest" description="Disordered" evidence="1">
    <location>
        <begin position="83"/>
        <end position="162"/>
    </location>
</feature>
<dbReference type="AlphaFoldDB" id="A0A9D2HGN6"/>
<evidence type="ECO:0000313" key="5">
    <source>
        <dbReference type="Proteomes" id="UP000823900"/>
    </source>
</evidence>
<dbReference type="Gene3D" id="2.30.30.40">
    <property type="entry name" value="SH3 Domains"/>
    <property type="match status" value="2"/>
</dbReference>
<evidence type="ECO:0000259" key="3">
    <source>
        <dbReference type="PROSITE" id="PS51781"/>
    </source>
</evidence>
<evidence type="ECO:0000313" key="4">
    <source>
        <dbReference type="EMBL" id="HJA70445.1"/>
    </source>
</evidence>
<dbReference type="PANTHER" id="PTHR34408:SF1">
    <property type="entry name" value="GLYCOSYL HYDROLASE FAMILY 19 DOMAIN-CONTAINING PROTEIN HI_1415"/>
    <property type="match status" value="1"/>
</dbReference>
<dbReference type="InterPro" id="IPR052354">
    <property type="entry name" value="Cell_Wall_Dynamics_Protein"/>
</dbReference>
<name>A0A9D2HGN6_9FIRM</name>
<dbReference type="PANTHER" id="PTHR34408">
    <property type="entry name" value="FAMILY PROTEIN, PUTATIVE-RELATED"/>
    <property type="match status" value="1"/>
</dbReference>
<reference evidence="4" key="1">
    <citation type="journal article" date="2021" name="PeerJ">
        <title>Extensive microbial diversity within the chicken gut microbiome revealed by metagenomics and culture.</title>
        <authorList>
            <person name="Gilroy R."/>
            <person name="Ravi A."/>
            <person name="Getino M."/>
            <person name="Pursley I."/>
            <person name="Horton D.L."/>
            <person name="Alikhan N.F."/>
            <person name="Baker D."/>
            <person name="Gharbi K."/>
            <person name="Hall N."/>
            <person name="Watson M."/>
            <person name="Adriaenssens E.M."/>
            <person name="Foster-Nyarko E."/>
            <person name="Jarju S."/>
            <person name="Secka A."/>
            <person name="Antonio M."/>
            <person name="Oren A."/>
            <person name="Chaudhuri R.R."/>
            <person name="La Ragione R."/>
            <person name="Hildebrand F."/>
            <person name="Pallen M.J."/>
        </authorList>
    </citation>
    <scope>NUCLEOTIDE SEQUENCE</scope>
    <source>
        <strain evidence="4">CHK178-16964</strain>
    </source>
</reference>
<dbReference type="Proteomes" id="UP000823900">
    <property type="component" value="Unassembled WGS sequence"/>
</dbReference>
<sequence>MFCRKCGKQIPDNTKFCIFCGAQVQPGPQAGGGRQPAASPGPSPAPSPKKQKNGGRLFLIICGIFAAIVLIAAVVFGVRMVTSEDDSAPRTIEETEEIEETEADEAEDGSEAEDETEEIVTEAEVEAETEAASEEEQSSEPAASSADTADLQESTEAAAAESAPQEAGYITYFVVNCEEWISLRSQPSTSAAALDQIPYGAPVSYIGTAENGFYQVIYNGKTGYALASYLSTEKPEPRSYNSQTVFPTACVVNCEEWISLRVSPNTKADRITTIPLGSYVTVLSTGEANGFWKISYNGYEGYALGQYLSIQ</sequence>
<feature type="transmembrane region" description="Helical" evidence="2">
    <location>
        <begin position="57"/>
        <end position="78"/>
    </location>
</feature>
<dbReference type="SMART" id="SM00287">
    <property type="entry name" value="SH3b"/>
    <property type="match status" value="2"/>
</dbReference>
<dbReference type="PROSITE" id="PS51781">
    <property type="entry name" value="SH3B"/>
    <property type="match status" value="2"/>
</dbReference>
<feature type="domain" description="SH3b" evidence="3">
    <location>
        <begin position="246"/>
        <end position="311"/>
    </location>
</feature>
<dbReference type="Pfam" id="PF08239">
    <property type="entry name" value="SH3_3"/>
    <property type="match status" value="2"/>
</dbReference>
<gene>
    <name evidence="4" type="ORF">IAA07_02555</name>
</gene>
<organism evidence="4 5">
    <name type="scientific">Candidatus Lachnoclostridium stercoravium</name>
    <dbReference type="NCBI Taxonomy" id="2838633"/>
    <lineage>
        <taxon>Bacteria</taxon>
        <taxon>Bacillati</taxon>
        <taxon>Bacillota</taxon>
        <taxon>Clostridia</taxon>
        <taxon>Lachnospirales</taxon>
        <taxon>Lachnospiraceae</taxon>
    </lineage>
</organism>
<evidence type="ECO:0000256" key="2">
    <source>
        <dbReference type="SAM" id="Phobius"/>
    </source>
</evidence>
<keyword evidence="2" id="KW-1133">Transmembrane helix</keyword>
<dbReference type="Pfam" id="PF13240">
    <property type="entry name" value="Zn_Ribbon_1"/>
    <property type="match status" value="1"/>
</dbReference>
<dbReference type="EMBL" id="DWZA01000022">
    <property type="protein sequence ID" value="HJA70445.1"/>
    <property type="molecule type" value="Genomic_DNA"/>
</dbReference>
<protein>
    <submittedName>
        <fullName evidence="4">SH3 domain-containing protein</fullName>
    </submittedName>
</protein>
<keyword evidence="2" id="KW-0812">Transmembrane</keyword>
<comment type="caution">
    <text evidence="4">The sequence shown here is derived from an EMBL/GenBank/DDBJ whole genome shotgun (WGS) entry which is preliminary data.</text>
</comment>
<feature type="region of interest" description="Disordered" evidence="1">
    <location>
        <begin position="28"/>
        <end position="50"/>
    </location>
</feature>
<dbReference type="InterPro" id="IPR003646">
    <property type="entry name" value="SH3-like_bac-type"/>
</dbReference>
<reference evidence="4" key="2">
    <citation type="submission" date="2021-04" db="EMBL/GenBank/DDBJ databases">
        <authorList>
            <person name="Gilroy R."/>
        </authorList>
    </citation>
    <scope>NUCLEOTIDE SEQUENCE</scope>
    <source>
        <strain evidence="4">CHK178-16964</strain>
    </source>
</reference>
<feature type="compositionally biased region" description="Acidic residues" evidence="1">
    <location>
        <begin position="94"/>
        <end position="138"/>
    </location>
</feature>
<accession>A0A9D2HGN6</accession>
<proteinExistence type="predicted"/>